<sequence>MSQVPETTNHLQQTFAIFNDVADVLPNAQQTPAVFALGDSLTEQVGKELLPGVVHFWQKKALLILGMIDTKLPYFDEALLELTNQQYPFLVRNAGGLAVVADEGVLNFSLILSETAGKISIPQGYQYMLQIIQEAFADFHLPIEAYEIVDSYCPGDYDLSIHGKKFAGIAQRRLKNGVGVMIYLSVNGSQAQRVALVQDFYQAGKKDAVTKWHYPNVSNEVMASLDELLGVSLTIEEVETRILKAMKKLGATFQNGQYNQEIVASYEAAYQKMIKRNQQSLGAYFFEGGTSNGANSLS</sequence>
<keyword evidence="1 3" id="KW-0808">Transferase</keyword>
<dbReference type="STRING" id="142588.SAMN04488559_12035"/>
<dbReference type="InterPro" id="IPR050664">
    <property type="entry name" value="Octanoyltrans_LipM/LipL"/>
</dbReference>
<evidence type="ECO:0000259" key="4">
    <source>
        <dbReference type="PROSITE" id="PS51733"/>
    </source>
</evidence>
<dbReference type="RefSeq" id="WP_092653683.1">
    <property type="nucleotide sequence ID" value="NZ_FOHA01000020.1"/>
</dbReference>
<reference evidence="5 6" key="1">
    <citation type="submission" date="2016-10" db="EMBL/GenBank/DDBJ databases">
        <authorList>
            <person name="de Groot N.N."/>
        </authorList>
    </citation>
    <scope>NUCLEOTIDE SEQUENCE [LARGE SCALE GENOMIC DNA]</scope>
    <source>
        <strain evidence="5 6">DSM 13760</strain>
    </source>
</reference>
<dbReference type="GO" id="GO:0009249">
    <property type="term" value="P:protein lipoylation"/>
    <property type="evidence" value="ECO:0007669"/>
    <property type="project" value="UniProtKB-UniRule"/>
</dbReference>
<comment type="similarity">
    <text evidence="3">Belongs to the octanoyltransferase LipL family.</text>
</comment>
<comment type="pathway">
    <text evidence="3">Protein modification; protein lipoylation via endogenous pathway; protein N(6)-(lipoyl)lysine from octanoyl-[acyl-carrier-protein].</text>
</comment>
<dbReference type="PROSITE" id="PS51733">
    <property type="entry name" value="BPL_LPL_CATALYTIC"/>
    <property type="match status" value="1"/>
</dbReference>
<feature type="active site" description="Acyl-thioester intermediate" evidence="3">
    <location>
        <position position="153"/>
    </location>
</feature>
<dbReference type="OrthoDB" id="2080934at2"/>
<keyword evidence="2 3" id="KW-0012">Acyltransferase</keyword>
<dbReference type="GO" id="GO:0009107">
    <property type="term" value="P:lipoate biosynthetic process"/>
    <property type="evidence" value="ECO:0007669"/>
    <property type="project" value="UniProtKB-UniRule"/>
</dbReference>
<evidence type="ECO:0000256" key="3">
    <source>
        <dbReference type="HAMAP-Rule" id="MF_02119"/>
    </source>
</evidence>
<dbReference type="CDD" id="cd16443">
    <property type="entry name" value="LplA"/>
    <property type="match status" value="1"/>
</dbReference>
<gene>
    <name evidence="3" type="primary">lipL</name>
    <name evidence="5" type="ORF">SAMN04488559_12035</name>
</gene>
<organism evidence="5 6">
    <name type="scientific">Isobaculum melis</name>
    <dbReference type="NCBI Taxonomy" id="142588"/>
    <lineage>
        <taxon>Bacteria</taxon>
        <taxon>Bacillati</taxon>
        <taxon>Bacillota</taxon>
        <taxon>Bacilli</taxon>
        <taxon>Lactobacillales</taxon>
        <taxon>Carnobacteriaceae</taxon>
        <taxon>Isobaculum</taxon>
    </lineage>
</organism>
<comment type="catalytic activity">
    <reaction evidence="3">
        <text>N(6)-octanoyl-L-lysyl-[glycine-cleavage complex H protein] + L-lysyl-[lipoyl-carrier protein] = N(6)-octanoyl-L-lysyl-[lipoyl-carrier protein] + L-lysyl-[glycine-cleavage complex H protein]</text>
        <dbReference type="Rhea" id="RHEA:20213"/>
        <dbReference type="Rhea" id="RHEA-COMP:10500"/>
        <dbReference type="Rhea" id="RHEA-COMP:10501"/>
        <dbReference type="Rhea" id="RHEA-COMP:10503"/>
        <dbReference type="Rhea" id="RHEA-COMP:10504"/>
        <dbReference type="ChEBI" id="CHEBI:29969"/>
        <dbReference type="ChEBI" id="CHEBI:78809"/>
        <dbReference type="EC" id="2.3.1.204"/>
    </reaction>
</comment>
<dbReference type="EMBL" id="FOHA01000020">
    <property type="protein sequence ID" value="SES03625.1"/>
    <property type="molecule type" value="Genomic_DNA"/>
</dbReference>
<dbReference type="Proteomes" id="UP000198948">
    <property type="component" value="Unassembled WGS sequence"/>
</dbReference>
<dbReference type="InterPro" id="IPR045864">
    <property type="entry name" value="aa-tRNA-synth_II/BPL/LPL"/>
</dbReference>
<dbReference type="InterPro" id="IPR024897">
    <property type="entry name" value="LipL"/>
</dbReference>
<evidence type="ECO:0000313" key="5">
    <source>
        <dbReference type="EMBL" id="SES03625.1"/>
    </source>
</evidence>
<comment type="miscellaneous">
    <text evidence="3">The reaction proceeds via a thioester-linked acyl-enzyme intermediate.</text>
</comment>
<dbReference type="HAMAP" id="MF_02119">
    <property type="entry name" value="LipL"/>
    <property type="match status" value="1"/>
</dbReference>
<proteinExistence type="inferred from homology"/>
<dbReference type="PANTHER" id="PTHR43679">
    <property type="entry name" value="OCTANOYLTRANSFERASE LIPM-RELATED"/>
    <property type="match status" value="1"/>
</dbReference>
<evidence type="ECO:0000256" key="2">
    <source>
        <dbReference type="ARBA" id="ARBA00023315"/>
    </source>
</evidence>
<evidence type="ECO:0000256" key="1">
    <source>
        <dbReference type="ARBA" id="ARBA00022679"/>
    </source>
</evidence>
<dbReference type="PANTHER" id="PTHR43679:SF2">
    <property type="entry name" value="OCTANOYL-[GCVH]:PROTEIN N-OCTANOYLTRANSFERASE"/>
    <property type="match status" value="1"/>
</dbReference>
<comment type="function">
    <text evidence="3">Catalyzes the amidotransfer (transamidation) of the octanoyl moiety from octanoyl-GcvH to the lipoyl domain of the E2 subunit of lipoate-dependent enzymes.</text>
</comment>
<dbReference type="Gene3D" id="3.30.930.10">
    <property type="entry name" value="Bira Bifunctional Protein, Domain 2"/>
    <property type="match status" value="1"/>
</dbReference>
<dbReference type="GO" id="GO:0033819">
    <property type="term" value="F:lipoyl(octanoyl) transferase activity"/>
    <property type="evidence" value="ECO:0007669"/>
    <property type="project" value="InterPro"/>
</dbReference>
<dbReference type="AlphaFoldDB" id="A0A1H9U295"/>
<evidence type="ECO:0000313" key="6">
    <source>
        <dbReference type="Proteomes" id="UP000198948"/>
    </source>
</evidence>
<accession>A0A1H9U295</accession>
<name>A0A1H9U295_9LACT</name>
<protein>
    <recommendedName>
        <fullName evidence="3">Octanoyl-[GcvH]:protein N-octanoyltransferase</fullName>
        <ecNumber evidence="3">2.3.1.204</ecNumber>
    </recommendedName>
    <alternativeName>
        <fullName evidence="3">Octanoyl-[GcvH]:E2 amidotransferase</fullName>
    </alternativeName>
</protein>
<dbReference type="Pfam" id="PF21948">
    <property type="entry name" value="LplA-B_cat"/>
    <property type="match status" value="1"/>
</dbReference>
<feature type="site" description="Lowers pKa of active site Cys" evidence="3">
    <location>
        <position position="165"/>
    </location>
</feature>
<dbReference type="SUPFAM" id="SSF55681">
    <property type="entry name" value="Class II aaRS and biotin synthetases"/>
    <property type="match status" value="1"/>
</dbReference>
<keyword evidence="6" id="KW-1185">Reference proteome</keyword>
<feature type="domain" description="BPL/LPL catalytic" evidence="4">
    <location>
        <begin position="48"/>
        <end position="254"/>
    </location>
</feature>
<dbReference type="EC" id="2.3.1.204" evidence="3"/>
<dbReference type="InterPro" id="IPR004143">
    <property type="entry name" value="BPL_LPL_catalytic"/>
</dbReference>